<feature type="non-terminal residue" evidence="1">
    <location>
        <position position="52"/>
    </location>
</feature>
<keyword evidence="2" id="KW-1185">Reference proteome</keyword>
<protein>
    <submittedName>
        <fullName evidence="1">7966_t:CDS:1</fullName>
    </submittedName>
</protein>
<dbReference type="Proteomes" id="UP000789572">
    <property type="component" value="Unassembled WGS sequence"/>
</dbReference>
<accession>A0A9N9A1Q3</accession>
<dbReference type="EMBL" id="CAJVPJ010000347">
    <property type="protein sequence ID" value="CAG8514653.1"/>
    <property type="molecule type" value="Genomic_DNA"/>
</dbReference>
<gene>
    <name evidence="1" type="ORF">POCULU_LOCUS3254</name>
</gene>
<name>A0A9N9A1Q3_9GLOM</name>
<dbReference type="AlphaFoldDB" id="A0A9N9A1Q3"/>
<sequence length="52" mass="5688">MGELVHDNLSNFAPSDTGHTEELSSLFLGSSFGNTRWHGVSAGFFVHVEHTK</sequence>
<reference evidence="1" key="1">
    <citation type="submission" date="2021-06" db="EMBL/GenBank/DDBJ databases">
        <authorList>
            <person name="Kallberg Y."/>
            <person name="Tangrot J."/>
            <person name="Rosling A."/>
        </authorList>
    </citation>
    <scope>NUCLEOTIDE SEQUENCE</scope>
    <source>
        <strain evidence="1">IA702</strain>
    </source>
</reference>
<organism evidence="1 2">
    <name type="scientific">Paraglomus occultum</name>
    <dbReference type="NCBI Taxonomy" id="144539"/>
    <lineage>
        <taxon>Eukaryota</taxon>
        <taxon>Fungi</taxon>
        <taxon>Fungi incertae sedis</taxon>
        <taxon>Mucoromycota</taxon>
        <taxon>Glomeromycotina</taxon>
        <taxon>Glomeromycetes</taxon>
        <taxon>Paraglomerales</taxon>
        <taxon>Paraglomeraceae</taxon>
        <taxon>Paraglomus</taxon>
    </lineage>
</organism>
<proteinExistence type="predicted"/>
<comment type="caution">
    <text evidence="1">The sequence shown here is derived from an EMBL/GenBank/DDBJ whole genome shotgun (WGS) entry which is preliminary data.</text>
</comment>
<evidence type="ECO:0000313" key="2">
    <source>
        <dbReference type="Proteomes" id="UP000789572"/>
    </source>
</evidence>
<evidence type="ECO:0000313" key="1">
    <source>
        <dbReference type="EMBL" id="CAG8514653.1"/>
    </source>
</evidence>